<dbReference type="EMBL" id="FOBW01000021">
    <property type="protein sequence ID" value="SEN81085.1"/>
    <property type="molecule type" value="Genomic_DNA"/>
</dbReference>
<dbReference type="Proteomes" id="UP000198553">
    <property type="component" value="Unassembled WGS sequence"/>
</dbReference>
<evidence type="ECO:0000313" key="1">
    <source>
        <dbReference type="EMBL" id="SEN81085.1"/>
    </source>
</evidence>
<protein>
    <submittedName>
        <fullName evidence="1">Uncharacterized protein</fullName>
    </submittedName>
</protein>
<gene>
    <name evidence="1" type="ORF">SAMN05192533_12166</name>
</gene>
<organism evidence="1 2">
    <name type="scientific">Mesobacillus persicus</name>
    <dbReference type="NCBI Taxonomy" id="930146"/>
    <lineage>
        <taxon>Bacteria</taxon>
        <taxon>Bacillati</taxon>
        <taxon>Bacillota</taxon>
        <taxon>Bacilli</taxon>
        <taxon>Bacillales</taxon>
        <taxon>Bacillaceae</taxon>
        <taxon>Mesobacillus</taxon>
    </lineage>
</organism>
<accession>A0A1H8JKM6</accession>
<keyword evidence="2" id="KW-1185">Reference proteome</keyword>
<dbReference type="AlphaFoldDB" id="A0A1H8JKM6"/>
<name>A0A1H8JKM6_9BACI</name>
<sequence length="98" mass="11278">MEDLLKQMIIDLKIINASVKNIVGNPEDLDTKLNYVLCEIKAEQEKLEKALFTQINEQIEMISENVIDGLATLNMRIYNLEQAVNQMQKRGEKLNLTN</sequence>
<proteinExistence type="predicted"/>
<evidence type="ECO:0000313" key="2">
    <source>
        <dbReference type="Proteomes" id="UP000198553"/>
    </source>
</evidence>
<reference evidence="2" key="1">
    <citation type="submission" date="2016-10" db="EMBL/GenBank/DDBJ databases">
        <authorList>
            <person name="Varghese N."/>
            <person name="Submissions S."/>
        </authorList>
    </citation>
    <scope>NUCLEOTIDE SEQUENCE [LARGE SCALE GENOMIC DNA]</scope>
    <source>
        <strain evidence="2">B48,IBRC-M 10115,DSM 25386,CECT 8001</strain>
    </source>
</reference>
<dbReference type="RefSeq" id="WP_090749944.1">
    <property type="nucleotide sequence ID" value="NZ_FOBW01000021.1"/>
</dbReference>